<dbReference type="Proteomes" id="UP001056384">
    <property type="component" value="Chromosome 11"/>
</dbReference>
<evidence type="ECO:0000313" key="4">
    <source>
        <dbReference type="Proteomes" id="UP001056384"/>
    </source>
</evidence>
<accession>A0A9Q9B3Z7</accession>
<dbReference type="EMBL" id="CP099428">
    <property type="protein sequence ID" value="USW58523.1"/>
    <property type="molecule type" value="Genomic_DNA"/>
</dbReference>
<evidence type="ECO:0000313" key="3">
    <source>
        <dbReference type="EMBL" id="USW58523.1"/>
    </source>
</evidence>
<reference evidence="3" key="1">
    <citation type="submission" date="2022-06" db="EMBL/GenBank/DDBJ databases">
        <title>Complete genome sequences of two strains of the flax pathogen Septoria linicola.</title>
        <authorList>
            <person name="Lapalu N."/>
            <person name="Simon A."/>
            <person name="Demenou B."/>
            <person name="Paumier D."/>
            <person name="Guillot M.-P."/>
            <person name="Gout L."/>
            <person name="Valade R."/>
        </authorList>
    </citation>
    <scope>NUCLEOTIDE SEQUENCE</scope>
    <source>
        <strain evidence="3">SE15195</strain>
    </source>
</reference>
<feature type="coiled-coil region" evidence="1">
    <location>
        <begin position="217"/>
        <end position="308"/>
    </location>
</feature>
<name>A0A9Q9B3Z7_9PEZI</name>
<keyword evidence="4" id="KW-1185">Reference proteome</keyword>
<evidence type="ECO:0000256" key="2">
    <source>
        <dbReference type="SAM" id="MobiDB-lite"/>
    </source>
</evidence>
<evidence type="ECO:0000256" key="1">
    <source>
        <dbReference type="SAM" id="Coils"/>
    </source>
</evidence>
<sequence length="313" mass="35061">MATAAGHCTKGLFAPKVYSIDKENISPEPVKPQQKPRKTRNVNGIFDRALHDRRQKHAVQDVLSPQFTGISKASAVKPGYFTSLQFGRFQAGPQKSAASPLNVEALLHAAQGQKAHTLGLGGTEIMERYVESTTDNFASKIEDYGKQLEAARKGVDHITGQPSQKPGVPSKAEFDELTEKLEQLKRPFEDDTVTLLFENPNDPANPIAQETRVGDIKDDCLKRYAKQMAKHKKLEQQHAAIDEEMEVLKQEIIEDASNNNRAAKEFEKQMKAFEKERAQIEAQAKAERAELKQEQDNATDALNRKIKQLFELL</sequence>
<dbReference type="AlphaFoldDB" id="A0A9Q9B3Z7"/>
<organism evidence="3 4">
    <name type="scientific">Septoria linicola</name>
    <dbReference type="NCBI Taxonomy" id="215465"/>
    <lineage>
        <taxon>Eukaryota</taxon>
        <taxon>Fungi</taxon>
        <taxon>Dikarya</taxon>
        <taxon>Ascomycota</taxon>
        <taxon>Pezizomycotina</taxon>
        <taxon>Dothideomycetes</taxon>
        <taxon>Dothideomycetidae</taxon>
        <taxon>Mycosphaerellales</taxon>
        <taxon>Mycosphaerellaceae</taxon>
        <taxon>Septoria</taxon>
    </lineage>
</organism>
<feature type="region of interest" description="Disordered" evidence="2">
    <location>
        <begin position="23"/>
        <end position="42"/>
    </location>
</feature>
<keyword evidence="1" id="KW-0175">Coiled coil</keyword>
<proteinExistence type="predicted"/>
<protein>
    <submittedName>
        <fullName evidence="3">Uncharacterized protein</fullName>
    </submittedName>
</protein>
<gene>
    <name evidence="3" type="ORF">Slin15195_G118420</name>
</gene>